<comment type="caution">
    <text evidence="2">The sequence shown here is derived from an EMBL/GenBank/DDBJ whole genome shotgun (WGS) entry which is preliminary data.</text>
</comment>
<evidence type="ECO:0000256" key="1">
    <source>
        <dbReference type="SAM" id="Phobius"/>
    </source>
</evidence>
<dbReference type="EMBL" id="BARW01036443">
    <property type="protein sequence ID" value="GAJ17917.1"/>
    <property type="molecule type" value="Genomic_DNA"/>
</dbReference>
<keyword evidence="1" id="KW-0812">Transmembrane</keyword>
<keyword evidence="1" id="KW-1133">Transmembrane helix</keyword>
<accession>X1VHJ5</accession>
<gene>
    <name evidence="2" type="ORF">S12H4_56561</name>
</gene>
<dbReference type="AlphaFoldDB" id="X1VHJ5"/>
<reference evidence="2" key="1">
    <citation type="journal article" date="2014" name="Front. Microbiol.">
        <title>High frequency of phylogenetically diverse reductive dehalogenase-homologous genes in deep subseafloor sedimentary metagenomes.</title>
        <authorList>
            <person name="Kawai M."/>
            <person name="Futagami T."/>
            <person name="Toyoda A."/>
            <person name="Takaki Y."/>
            <person name="Nishi S."/>
            <person name="Hori S."/>
            <person name="Arai W."/>
            <person name="Tsubouchi T."/>
            <person name="Morono Y."/>
            <person name="Uchiyama I."/>
            <person name="Ito T."/>
            <person name="Fujiyama A."/>
            <person name="Inagaki F."/>
            <person name="Takami H."/>
        </authorList>
    </citation>
    <scope>NUCLEOTIDE SEQUENCE</scope>
    <source>
        <strain evidence="2">Expedition CK06-06</strain>
    </source>
</reference>
<proteinExistence type="predicted"/>
<keyword evidence="1" id="KW-0472">Membrane</keyword>
<feature type="transmembrane region" description="Helical" evidence="1">
    <location>
        <begin position="38"/>
        <end position="60"/>
    </location>
</feature>
<protein>
    <submittedName>
        <fullName evidence="2">Uncharacterized protein</fullName>
    </submittedName>
</protein>
<sequence>MFYQALRVIAVWTDQRNDAGDIYAQRIIYKSVPSGQPFISFGNLYISFILIGIITTYLIINKFRSNKLNINSKS</sequence>
<name>X1VHJ5_9ZZZZ</name>
<evidence type="ECO:0000313" key="2">
    <source>
        <dbReference type="EMBL" id="GAJ17917.1"/>
    </source>
</evidence>
<organism evidence="2">
    <name type="scientific">marine sediment metagenome</name>
    <dbReference type="NCBI Taxonomy" id="412755"/>
    <lineage>
        <taxon>unclassified sequences</taxon>
        <taxon>metagenomes</taxon>
        <taxon>ecological metagenomes</taxon>
    </lineage>
</organism>